<protein>
    <recommendedName>
        <fullName evidence="3">Retrotransposon gag domain-containing protein</fullName>
    </recommendedName>
</protein>
<proteinExistence type="predicted"/>
<dbReference type="Proteomes" id="UP000324222">
    <property type="component" value="Unassembled WGS sequence"/>
</dbReference>
<reference evidence="1 2" key="1">
    <citation type="submission" date="2019-05" db="EMBL/GenBank/DDBJ databases">
        <title>Another draft genome of Portunus trituberculatus and its Hox gene families provides insights of decapod evolution.</title>
        <authorList>
            <person name="Jeong J.-H."/>
            <person name="Song I."/>
            <person name="Kim S."/>
            <person name="Choi T."/>
            <person name="Kim D."/>
            <person name="Ryu S."/>
            <person name="Kim W."/>
        </authorList>
    </citation>
    <scope>NUCLEOTIDE SEQUENCE [LARGE SCALE GENOMIC DNA]</scope>
    <source>
        <tissue evidence="1">Muscle</tissue>
    </source>
</reference>
<evidence type="ECO:0000313" key="1">
    <source>
        <dbReference type="EMBL" id="MPC56489.1"/>
    </source>
</evidence>
<comment type="caution">
    <text evidence="1">The sequence shown here is derived from an EMBL/GenBank/DDBJ whole genome shotgun (WGS) entry which is preliminary data.</text>
</comment>
<evidence type="ECO:0000313" key="2">
    <source>
        <dbReference type="Proteomes" id="UP000324222"/>
    </source>
</evidence>
<keyword evidence="2" id="KW-1185">Reference proteome</keyword>
<organism evidence="1 2">
    <name type="scientific">Portunus trituberculatus</name>
    <name type="common">Swimming crab</name>
    <name type="synonym">Neptunus trituberculatus</name>
    <dbReference type="NCBI Taxonomy" id="210409"/>
    <lineage>
        <taxon>Eukaryota</taxon>
        <taxon>Metazoa</taxon>
        <taxon>Ecdysozoa</taxon>
        <taxon>Arthropoda</taxon>
        <taxon>Crustacea</taxon>
        <taxon>Multicrustacea</taxon>
        <taxon>Malacostraca</taxon>
        <taxon>Eumalacostraca</taxon>
        <taxon>Eucarida</taxon>
        <taxon>Decapoda</taxon>
        <taxon>Pleocyemata</taxon>
        <taxon>Brachyura</taxon>
        <taxon>Eubrachyura</taxon>
        <taxon>Portunoidea</taxon>
        <taxon>Portunidae</taxon>
        <taxon>Portuninae</taxon>
        <taxon>Portunus</taxon>
    </lineage>
</organism>
<sequence length="154" mass="18060">MAQAKQNQTVKLVPKFSGEPNTIEVNQFIRIIDTLIAKIGINSEKLKIEFLKLNIDSEKGRARYIIGYGQMEDITSYQEYIDTFRRHFMNWTDLDPLRAMVKFLNMDKTPCENFKEYIAKLDLWIINMEYTLKHSAWKTQGTKIDGILKIDSEC</sequence>
<dbReference type="AlphaFoldDB" id="A0A5B7GG58"/>
<accession>A0A5B7GG58</accession>
<name>A0A5B7GG58_PORTR</name>
<evidence type="ECO:0008006" key="3">
    <source>
        <dbReference type="Google" id="ProtNLM"/>
    </source>
</evidence>
<gene>
    <name evidence="1" type="ORF">E2C01_050450</name>
</gene>
<dbReference type="EMBL" id="VSRR010013986">
    <property type="protein sequence ID" value="MPC56489.1"/>
    <property type="molecule type" value="Genomic_DNA"/>
</dbReference>